<dbReference type="SUPFAM" id="SSF55103">
    <property type="entry name" value="FAD-linked oxidases, C-terminal domain"/>
    <property type="match status" value="1"/>
</dbReference>
<evidence type="ECO:0000313" key="10">
    <source>
        <dbReference type="Proteomes" id="UP000242972"/>
    </source>
</evidence>
<evidence type="ECO:0000259" key="8">
    <source>
        <dbReference type="PROSITE" id="PS51387"/>
    </source>
</evidence>
<evidence type="ECO:0000256" key="4">
    <source>
        <dbReference type="ARBA" id="ARBA00023002"/>
    </source>
</evidence>
<evidence type="ECO:0000256" key="2">
    <source>
        <dbReference type="ARBA" id="ARBA00022630"/>
    </source>
</evidence>
<dbReference type="InterPro" id="IPR016166">
    <property type="entry name" value="FAD-bd_PCMH"/>
</dbReference>
<gene>
    <name evidence="9" type="ORF">C7B46_08070</name>
</gene>
<dbReference type="InterPro" id="IPR036318">
    <property type="entry name" value="FAD-bd_PCMH-like_sf"/>
</dbReference>
<reference evidence="9 10" key="1">
    <citation type="journal article" date="2014" name="BMC Genomics">
        <title>Comparison of environmental and isolate Sulfobacillus genomes reveals diverse carbon, sulfur, nitrogen, and hydrogen metabolisms.</title>
        <authorList>
            <person name="Justice N.B."/>
            <person name="Norman A."/>
            <person name="Brown C.T."/>
            <person name="Singh A."/>
            <person name="Thomas B.C."/>
            <person name="Banfield J.F."/>
        </authorList>
    </citation>
    <scope>NUCLEOTIDE SEQUENCE [LARGE SCALE GENOMIC DNA]</scope>
    <source>
        <strain evidence="9">AMDSBA4</strain>
    </source>
</reference>
<proteinExistence type="inferred from homology"/>
<feature type="domain" description="FAD-binding PCMH-type" evidence="8">
    <location>
        <begin position="45"/>
        <end position="225"/>
    </location>
</feature>
<evidence type="ECO:0000256" key="5">
    <source>
        <dbReference type="PIRSR" id="PIRSR625650-1"/>
    </source>
</evidence>
<dbReference type="Pfam" id="PF01565">
    <property type="entry name" value="FAD_binding_4"/>
    <property type="match status" value="1"/>
</dbReference>
<feature type="site" description="Important for enzyme activity" evidence="7">
    <location>
        <position position="260"/>
    </location>
</feature>
<dbReference type="GO" id="GO:0016491">
    <property type="term" value="F:oxidoreductase activity"/>
    <property type="evidence" value="ECO:0007669"/>
    <property type="project" value="UniProtKB-KW"/>
</dbReference>
<dbReference type="GO" id="GO:0071949">
    <property type="term" value="F:FAD binding"/>
    <property type="evidence" value="ECO:0007669"/>
    <property type="project" value="InterPro"/>
</dbReference>
<keyword evidence="3 6" id="KW-0274">FAD</keyword>
<evidence type="ECO:0000256" key="3">
    <source>
        <dbReference type="ARBA" id="ARBA00022827"/>
    </source>
</evidence>
<dbReference type="PROSITE" id="PS51387">
    <property type="entry name" value="FAD_PCMH"/>
    <property type="match status" value="1"/>
</dbReference>
<dbReference type="InterPro" id="IPR006094">
    <property type="entry name" value="Oxid_FAD_bind_N"/>
</dbReference>
<dbReference type="PANTHER" id="PTHR46568:SF1">
    <property type="entry name" value="ALKYLDIHYDROXYACETONEPHOSPHATE SYNTHASE, PEROXISOMAL"/>
    <property type="match status" value="1"/>
</dbReference>
<dbReference type="InterPro" id="IPR016164">
    <property type="entry name" value="FAD-linked_Oxase-like_C"/>
</dbReference>
<dbReference type="InterPro" id="IPR025650">
    <property type="entry name" value="Alkyl-DHAP_Synthase"/>
</dbReference>
<dbReference type="AlphaFoldDB" id="A0A2T2XH16"/>
<feature type="active site" description="Proton donor/acceptor" evidence="5">
    <location>
        <position position="383"/>
    </location>
</feature>
<dbReference type="Gene3D" id="3.40.462.40">
    <property type="entry name" value="FAD-linked oxidase, cap domain/gating helix"/>
    <property type="match status" value="1"/>
</dbReference>
<dbReference type="InterPro" id="IPR004113">
    <property type="entry name" value="FAD-bd_oxidored_4_C"/>
</dbReference>
<dbReference type="Gene3D" id="3.30.70.3450">
    <property type="match status" value="1"/>
</dbReference>
<dbReference type="InterPro" id="IPR016169">
    <property type="entry name" value="FAD-bd_PCMH_sub2"/>
</dbReference>
<comment type="caution">
    <text evidence="9">The sequence shown here is derived from an EMBL/GenBank/DDBJ whole genome shotgun (WGS) entry which is preliminary data.</text>
</comment>
<keyword evidence="4" id="KW-0560">Oxidoreductase</keyword>
<dbReference type="SUPFAM" id="SSF56176">
    <property type="entry name" value="FAD-binding/transporter-associated domain-like"/>
    <property type="match status" value="1"/>
</dbReference>
<dbReference type="GO" id="GO:0008609">
    <property type="term" value="F:alkylglycerone-phosphate synthase activity"/>
    <property type="evidence" value="ECO:0007669"/>
    <property type="project" value="InterPro"/>
</dbReference>
<evidence type="ECO:0000256" key="1">
    <source>
        <dbReference type="ARBA" id="ARBA00008000"/>
    </source>
</evidence>
<dbReference type="GO" id="GO:0008610">
    <property type="term" value="P:lipid biosynthetic process"/>
    <property type="evidence" value="ECO:0007669"/>
    <property type="project" value="InterPro"/>
</dbReference>
<comment type="similarity">
    <text evidence="1">Belongs to the FAD-binding oxidoreductase/transferase type 4 family.</text>
</comment>
<dbReference type="Gene3D" id="3.30.465.10">
    <property type="match status" value="1"/>
</dbReference>
<evidence type="ECO:0000256" key="7">
    <source>
        <dbReference type="PIRSR" id="PIRSR625650-4"/>
    </source>
</evidence>
<feature type="binding site" evidence="6">
    <location>
        <begin position="209"/>
        <end position="215"/>
    </location>
    <ligand>
        <name>FAD</name>
        <dbReference type="ChEBI" id="CHEBI:57692"/>
    </ligand>
</feature>
<dbReference type="PANTHER" id="PTHR46568">
    <property type="entry name" value="ALKYLDIHYDROXYACETONEPHOSPHATE SYNTHASE, PEROXISOMAL"/>
    <property type="match status" value="1"/>
</dbReference>
<organism evidence="9 10">
    <name type="scientific">Sulfobacillus benefaciens</name>
    <dbReference type="NCBI Taxonomy" id="453960"/>
    <lineage>
        <taxon>Bacteria</taxon>
        <taxon>Bacillati</taxon>
        <taxon>Bacillota</taxon>
        <taxon>Clostridia</taxon>
        <taxon>Eubacteriales</taxon>
        <taxon>Clostridiales Family XVII. Incertae Sedis</taxon>
        <taxon>Sulfobacillus</taxon>
    </lineage>
</organism>
<accession>A0A2T2XH16</accession>
<evidence type="ECO:0000256" key="6">
    <source>
        <dbReference type="PIRSR" id="PIRSR625650-3"/>
    </source>
</evidence>
<evidence type="ECO:0000313" key="9">
    <source>
        <dbReference type="EMBL" id="PSR33794.1"/>
    </source>
</evidence>
<comment type="cofactor">
    <cofactor evidence="6">
        <name>FAD</name>
        <dbReference type="ChEBI" id="CHEBI:57692"/>
    </cofactor>
</comment>
<protein>
    <submittedName>
        <fullName evidence="9">FAD-binding oxidoreductase</fullName>
    </submittedName>
</protein>
<sequence length="464" mass="50462">MSTIEDWKVAFIKQFSTIATHNPDSLRIKGGDSSALTQFSRYHHLPAPMAGVVAFPKEVSQIQEMVRWANARHLNVMARGLGSGVMQGIFADDDTLILDLSGLDAIINLDKISGHVTVQSGINGWTLEQALNNQGFTTGHFPQSIALSSVGGWVATKSIGQYSTRYGGIEDMVRQLQVVTGTGDLYTVGHLSPRRSAGPELLPLFIGSEGTLGIISEVTLKIWPVPAAEEGLAWSFPTFATGLDVMQTWIQAGLLPSALRLYDEAESARTFAQVGGAVMIALFQGAPEMVRVGLEVAQDLALSRGQALDNSIVERWLAARNDVSAWGPLLQQGFVVDTIEVSGTWAGLKEIYQQVMQGASLIPGLLAITGHSSHVYSDGANLYFTFIARPASPEDAPSLYREIWQAVMDSTRNAGGSISHHHGIGRIRQPWLAQERASELVLLEQVRRVFDPHDIFNRGALWPR</sequence>
<dbReference type="Pfam" id="PF02913">
    <property type="entry name" value="FAD-oxidase_C"/>
    <property type="match status" value="1"/>
</dbReference>
<keyword evidence="2" id="KW-0285">Flavoprotein</keyword>
<dbReference type="Proteomes" id="UP000242972">
    <property type="component" value="Unassembled WGS sequence"/>
</dbReference>
<name>A0A2T2XH16_9FIRM</name>
<dbReference type="EMBL" id="PXYW01000016">
    <property type="protein sequence ID" value="PSR33794.1"/>
    <property type="molecule type" value="Genomic_DNA"/>
</dbReference>